<dbReference type="InParanoid" id="G0N6U1"/>
<dbReference type="Proteomes" id="UP000008068">
    <property type="component" value="Unassembled WGS sequence"/>
</dbReference>
<proteinExistence type="predicted"/>
<feature type="compositionally biased region" description="Low complexity" evidence="1">
    <location>
        <begin position="233"/>
        <end position="274"/>
    </location>
</feature>
<keyword evidence="3" id="KW-1185">Reference proteome</keyword>
<dbReference type="AlphaFoldDB" id="G0N6U1"/>
<protein>
    <submittedName>
        <fullName evidence="2">Uncharacterized protein</fullName>
    </submittedName>
</protein>
<name>G0N6U1_CAEBE</name>
<sequence>MDPHQPGAIPPMSRAQIDELLARLREQELLNPPEPPQGQGALLAYYQQLNRRLELALQIRIEQLLRPNRPIENMENLVLRGLNQLALQFQARQPLNLAFQLPNQFNAGQVPVNAAIPFLNRLFLPPAPPPLAPLAPPPPPQNPQLQQGHYAPILRRLIEQDEPAPERRELRGLEADDLFLRRRNDGPRLSPQPQQDRHDPMLRRLLQQGVQAPGRREEANDEPQIKRARPASQNQNPAPQNLNPAPQNLNPAPQNLNPVPQNLNPAPQNLNPAPQTLEDRLCQVLGMALQIVGPPVLNPNLAPQFLNPAPQNLDPAPQNQNPAPQNLNPANQNLDPAPQNLDVAHQLLYMALQIVGPPQIPADQYPPVEKRIKDFQTLIIQYEYFKRSSPEAVLDNFKKIQYFFQDKEKTNQLPALHNIAVLQPLGPSDAAEGPSDAAEGPSDAAEGSSRVVKAARADEVDSDSDSDDDELEDNLSYPMGHRGIRLVKHMYGQLALMDVESRFPIRETSPFDIQELIDFLPIQSIIDVPLHRQAVGDVPHIIVGHSYRRITLYIDALNKRYLPVFEYWNTDGGCLFIHNDTVRFVKGTKYQTLAAKHLLWILRNQCTSSPVNIIKYSHSPYNRVDPPTWPFRSFLRKIGKALENETKIVNLELEVPKYKGEPEEGAKLLELILPRFRVLWKAELTTWDDTELLAAKGLRIDDPFIRSGFSWW</sequence>
<dbReference type="EMBL" id="GL379845">
    <property type="protein sequence ID" value="EGT53971.1"/>
    <property type="molecule type" value="Genomic_DNA"/>
</dbReference>
<evidence type="ECO:0000313" key="3">
    <source>
        <dbReference type="Proteomes" id="UP000008068"/>
    </source>
</evidence>
<organism evidence="3">
    <name type="scientific">Caenorhabditis brenneri</name>
    <name type="common">Nematode worm</name>
    <dbReference type="NCBI Taxonomy" id="135651"/>
    <lineage>
        <taxon>Eukaryota</taxon>
        <taxon>Metazoa</taxon>
        <taxon>Ecdysozoa</taxon>
        <taxon>Nematoda</taxon>
        <taxon>Chromadorea</taxon>
        <taxon>Rhabditida</taxon>
        <taxon>Rhabditina</taxon>
        <taxon>Rhabditomorpha</taxon>
        <taxon>Rhabditoidea</taxon>
        <taxon>Rhabditidae</taxon>
        <taxon>Peloderinae</taxon>
        <taxon>Caenorhabditis</taxon>
    </lineage>
</organism>
<evidence type="ECO:0000313" key="2">
    <source>
        <dbReference type="EMBL" id="EGT53971.1"/>
    </source>
</evidence>
<evidence type="ECO:0000256" key="1">
    <source>
        <dbReference type="SAM" id="MobiDB-lite"/>
    </source>
</evidence>
<dbReference type="HOGENOM" id="CLU_387921_0_0_1"/>
<gene>
    <name evidence="2" type="ORF">CAEBREN_22593</name>
</gene>
<feature type="region of interest" description="Disordered" evidence="1">
    <location>
        <begin position="303"/>
        <end position="337"/>
    </location>
</feature>
<feature type="region of interest" description="Disordered" evidence="1">
    <location>
        <begin position="178"/>
        <end position="274"/>
    </location>
</feature>
<feature type="region of interest" description="Disordered" evidence="1">
    <location>
        <begin position="426"/>
        <end position="474"/>
    </location>
</feature>
<accession>G0N6U1</accession>
<feature type="compositionally biased region" description="Low complexity" evidence="1">
    <location>
        <begin position="306"/>
        <end position="337"/>
    </location>
</feature>
<feature type="compositionally biased region" description="Acidic residues" evidence="1">
    <location>
        <begin position="460"/>
        <end position="473"/>
    </location>
</feature>
<reference evidence="3" key="1">
    <citation type="submission" date="2011-07" db="EMBL/GenBank/DDBJ databases">
        <authorList>
            <consortium name="Caenorhabditis brenneri Sequencing and Analysis Consortium"/>
            <person name="Wilson R.K."/>
        </authorList>
    </citation>
    <scope>NUCLEOTIDE SEQUENCE [LARGE SCALE GENOMIC DNA]</scope>
    <source>
        <strain evidence="3">PB2801</strain>
    </source>
</reference>